<dbReference type="Pfam" id="PF01055">
    <property type="entry name" value="Glyco_hydro_31_2nd"/>
    <property type="match status" value="2"/>
</dbReference>
<dbReference type="Proteomes" id="UP000325315">
    <property type="component" value="Unassembled WGS sequence"/>
</dbReference>
<dbReference type="InterPro" id="IPR000322">
    <property type="entry name" value="Glyco_hydro_31_TIM"/>
</dbReference>
<proteinExistence type="inferred from homology"/>
<reference evidence="5" key="1">
    <citation type="submission" date="2019-08" db="EMBL/GenBank/DDBJ databases">
        <authorList>
            <person name="Liu F."/>
        </authorList>
    </citation>
    <scope>NUCLEOTIDE SEQUENCE [LARGE SCALE GENOMIC DNA]</scope>
    <source>
        <strain evidence="5">PA1801</strain>
        <tissue evidence="5">Leaf</tissue>
    </source>
</reference>
<evidence type="ECO:0000313" key="5">
    <source>
        <dbReference type="EMBL" id="KAA3484317.1"/>
    </source>
</evidence>
<dbReference type="SUPFAM" id="SSF74650">
    <property type="entry name" value="Galactose mutarotase-like"/>
    <property type="match status" value="1"/>
</dbReference>
<comment type="caution">
    <text evidence="5">The sequence shown here is derived from an EMBL/GenBank/DDBJ whole genome shotgun (WGS) entry which is preliminary data.</text>
</comment>
<evidence type="ECO:0000313" key="6">
    <source>
        <dbReference type="Proteomes" id="UP000325315"/>
    </source>
</evidence>
<dbReference type="OrthoDB" id="1334205at2759"/>
<dbReference type="Gene3D" id="3.20.20.80">
    <property type="entry name" value="Glycosidases"/>
    <property type="match status" value="2"/>
</dbReference>
<evidence type="ECO:0000256" key="1">
    <source>
        <dbReference type="ARBA" id="ARBA00007806"/>
    </source>
</evidence>
<comment type="similarity">
    <text evidence="1 2">Belongs to the glycosyl hydrolase 31 family.</text>
</comment>
<dbReference type="PANTHER" id="PTHR22762:SF120">
    <property type="entry name" value="HETEROGLYCAN GLUCOSIDASE 1"/>
    <property type="match status" value="1"/>
</dbReference>
<feature type="domain" description="Glycoside hydrolase family 31 TIM barrel" evidence="3">
    <location>
        <begin position="335"/>
        <end position="424"/>
    </location>
</feature>
<dbReference type="Pfam" id="PF13802">
    <property type="entry name" value="Gal_mutarotas_2"/>
    <property type="match status" value="1"/>
</dbReference>
<accession>A0A5B6WU03</accession>
<dbReference type="InterPro" id="IPR025887">
    <property type="entry name" value="Glyco_hydro_31_N_dom"/>
</dbReference>
<dbReference type="GO" id="GO:0005975">
    <property type="term" value="P:carbohydrate metabolic process"/>
    <property type="evidence" value="ECO:0007669"/>
    <property type="project" value="InterPro"/>
</dbReference>
<feature type="domain" description="Glycoside hydrolase family 31 TIM barrel" evidence="3">
    <location>
        <begin position="281"/>
        <end position="319"/>
    </location>
</feature>
<dbReference type="AlphaFoldDB" id="A0A5B6WU03"/>
<evidence type="ECO:0000259" key="4">
    <source>
        <dbReference type="Pfam" id="PF13802"/>
    </source>
</evidence>
<gene>
    <name evidence="5" type="ORF">EPI10_006406</name>
</gene>
<keyword evidence="2" id="KW-0326">Glycosidase</keyword>
<dbReference type="PANTHER" id="PTHR22762">
    <property type="entry name" value="ALPHA-GLUCOSIDASE"/>
    <property type="match status" value="1"/>
</dbReference>
<name>A0A5B6WU03_9ROSI</name>
<dbReference type="EMBL" id="SMMG02000002">
    <property type="protein sequence ID" value="KAA3484317.1"/>
    <property type="molecule type" value="Genomic_DNA"/>
</dbReference>
<dbReference type="SUPFAM" id="SSF51445">
    <property type="entry name" value="(Trans)glycosidases"/>
    <property type="match status" value="2"/>
</dbReference>
<feature type="domain" description="Glycoside hydrolase family 31 N-terminal" evidence="4">
    <location>
        <begin position="166"/>
        <end position="240"/>
    </location>
</feature>
<dbReference type="GO" id="GO:0030246">
    <property type="term" value="F:carbohydrate binding"/>
    <property type="evidence" value="ECO:0007669"/>
    <property type="project" value="InterPro"/>
</dbReference>
<dbReference type="CDD" id="cd14752">
    <property type="entry name" value="GH31_N"/>
    <property type="match status" value="1"/>
</dbReference>
<keyword evidence="6" id="KW-1185">Reference proteome</keyword>
<evidence type="ECO:0000256" key="2">
    <source>
        <dbReference type="RuleBase" id="RU361185"/>
    </source>
</evidence>
<dbReference type="Gene3D" id="2.60.40.1760">
    <property type="entry name" value="glycosyl hydrolase (family 31)"/>
    <property type="match status" value="1"/>
</dbReference>
<organism evidence="5 6">
    <name type="scientific">Gossypium australe</name>
    <dbReference type="NCBI Taxonomy" id="47621"/>
    <lineage>
        <taxon>Eukaryota</taxon>
        <taxon>Viridiplantae</taxon>
        <taxon>Streptophyta</taxon>
        <taxon>Embryophyta</taxon>
        <taxon>Tracheophyta</taxon>
        <taxon>Spermatophyta</taxon>
        <taxon>Magnoliopsida</taxon>
        <taxon>eudicotyledons</taxon>
        <taxon>Gunneridae</taxon>
        <taxon>Pentapetalae</taxon>
        <taxon>rosids</taxon>
        <taxon>malvids</taxon>
        <taxon>Malvales</taxon>
        <taxon>Malvaceae</taxon>
        <taxon>Malvoideae</taxon>
        <taxon>Gossypium</taxon>
    </lineage>
</organism>
<dbReference type="GO" id="GO:0004553">
    <property type="term" value="F:hydrolase activity, hydrolyzing O-glycosyl compounds"/>
    <property type="evidence" value="ECO:0007669"/>
    <property type="project" value="InterPro"/>
</dbReference>
<dbReference type="InterPro" id="IPR011013">
    <property type="entry name" value="Gal_mutarotase_sf_dom"/>
</dbReference>
<sequence length="430" mass="47966">MEMSVGLSSSVKGGGVLKLSLCPLAFSRFNPSPPSSTSKFLFRFSSRFWLYSCCKTKNKNGDDRKELLFTDKKKSYSKKLTGRRLISKMTDSEVKAATSGSTAGKMIFQPILEDGVFRFDCSANDREAVYPSLSFINNKSRDVPVMSNKTPSYIPSFECRLGQQIVKLEFPAGTSFYGTGEVSGQLERTGKRVFTWNTDAWGYGPETTSLYQSHPWVLAVLPNGEALGILADTTRRCEIDLRTECRIQFISLPSFPVITFGPFSSPTAVLVSLSHAIGTVFMPPKWSLGYHQCRWSYDSQERVLEISRKFREKGIPCDERFPDPKSLVKDLHNIAGFIGSQRYAATWTGDNLSNWEHLQMSISMMLQLGLSGQPLSGPDIGGFAGNATPQLFGRWLGFGAMFPFCRGHSETGTIDHEPWSFGKEFFLFVS</sequence>
<evidence type="ECO:0000259" key="3">
    <source>
        <dbReference type="Pfam" id="PF01055"/>
    </source>
</evidence>
<protein>
    <submittedName>
        <fullName evidence="5">Putative glucan 1,3-alpha-glucosidase isoform X1</fullName>
    </submittedName>
</protein>
<keyword evidence="2" id="KW-0378">Hydrolase</keyword>
<dbReference type="InterPro" id="IPR017853">
    <property type="entry name" value="GH"/>
</dbReference>